<dbReference type="AlphaFoldDB" id="A0A3E3HY51"/>
<organism evidence="7 8">
    <name type="scientific">Eisenbergiella massiliensis</name>
    <dbReference type="NCBI Taxonomy" id="1720294"/>
    <lineage>
        <taxon>Bacteria</taxon>
        <taxon>Bacillati</taxon>
        <taxon>Bacillota</taxon>
        <taxon>Clostridia</taxon>
        <taxon>Lachnospirales</taxon>
        <taxon>Lachnospiraceae</taxon>
        <taxon>Eisenbergiella</taxon>
    </lineage>
</organism>
<feature type="transmembrane region" description="Helical" evidence="6">
    <location>
        <begin position="123"/>
        <end position="144"/>
    </location>
</feature>
<keyword evidence="4 6" id="KW-1133">Transmembrane helix</keyword>
<dbReference type="GeneID" id="97989556"/>
<evidence type="ECO:0000313" key="8">
    <source>
        <dbReference type="Proteomes" id="UP000260812"/>
    </source>
</evidence>
<accession>A0A3E3HY51</accession>
<feature type="transmembrane region" description="Helical" evidence="6">
    <location>
        <begin position="12"/>
        <end position="33"/>
    </location>
</feature>
<comment type="caution">
    <text evidence="7">The sequence shown here is derived from an EMBL/GenBank/DDBJ whole genome shotgun (WGS) entry which is preliminary data.</text>
</comment>
<dbReference type="NCBIfam" id="TIGR02454">
    <property type="entry name" value="ECF_T_CbiQ"/>
    <property type="match status" value="1"/>
</dbReference>
<dbReference type="GO" id="GO:0006824">
    <property type="term" value="P:cobalt ion transport"/>
    <property type="evidence" value="ECO:0007669"/>
    <property type="project" value="InterPro"/>
</dbReference>
<keyword evidence="5 6" id="KW-0472">Membrane</keyword>
<comment type="subcellular location">
    <subcellularLocation>
        <location evidence="1">Cell membrane</location>
        <topology evidence="1">Multi-pass membrane protein</topology>
    </subcellularLocation>
</comment>
<dbReference type="Proteomes" id="UP000260812">
    <property type="component" value="Unassembled WGS sequence"/>
</dbReference>
<sequence length="253" mass="28351">MKIDYYAYRSGMRSWNAGLKMFLAVMTLCLVIAFDKPAVSIYVILTMGALTLVKGKIPWKAYIHFMTVPLAFMVFSGAAIAVEFGRAPLGDWNLPAHFFWICLYQENLVLAGRVFLKAMAGMSALYMMSLATPVSELVLVLQRLHLPRLLVELMNLIYRYIFILIDVSEQMQIAAKARLGYHSFRQSCKSFAQIAGNLFLVSLKKANAYYDALLSRGYDGKLEFLSEENPPAGGQLVFTGFYLIVLLAVAVIV</sequence>
<dbReference type="PANTHER" id="PTHR43723:SF1">
    <property type="entry name" value="COBALT TRANSPORT PROTEIN CBIQ"/>
    <property type="match status" value="1"/>
</dbReference>
<keyword evidence="3 6" id="KW-0812">Transmembrane</keyword>
<dbReference type="InterPro" id="IPR003339">
    <property type="entry name" value="ABC/ECF_trnsptr_transmembrane"/>
</dbReference>
<dbReference type="GO" id="GO:0043190">
    <property type="term" value="C:ATP-binding cassette (ABC) transporter complex"/>
    <property type="evidence" value="ECO:0007669"/>
    <property type="project" value="InterPro"/>
</dbReference>
<dbReference type="EMBL" id="QVLV01000021">
    <property type="protein sequence ID" value="RGE56742.1"/>
    <property type="molecule type" value="Genomic_DNA"/>
</dbReference>
<evidence type="ECO:0000256" key="4">
    <source>
        <dbReference type="ARBA" id="ARBA00022989"/>
    </source>
</evidence>
<feature type="transmembrane region" description="Helical" evidence="6">
    <location>
        <begin position="94"/>
        <end position="116"/>
    </location>
</feature>
<evidence type="ECO:0000256" key="6">
    <source>
        <dbReference type="SAM" id="Phobius"/>
    </source>
</evidence>
<evidence type="ECO:0000256" key="3">
    <source>
        <dbReference type="ARBA" id="ARBA00022692"/>
    </source>
</evidence>
<evidence type="ECO:0000256" key="2">
    <source>
        <dbReference type="ARBA" id="ARBA00022475"/>
    </source>
</evidence>
<dbReference type="CDD" id="cd16914">
    <property type="entry name" value="EcfT"/>
    <property type="match status" value="1"/>
</dbReference>
<dbReference type="RefSeq" id="WP_117545489.1">
    <property type="nucleotide sequence ID" value="NZ_QVLV01000021.1"/>
</dbReference>
<evidence type="ECO:0000256" key="1">
    <source>
        <dbReference type="ARBA" id="ARBA00004651"/>
    </source>
</evidence>
<feature type="transmembrane region" description="Helical" evidence="6">
    <location>
        <begin position="232"/>
        <end position="252"/>
    </location>
</feature>
<keyword evidence="8" id="KW-1185">Reference proteome</keyword>
<dbReference type="Pfam" id="PF02361">
    <property type="entry name" value="CbiQ"/>
    <property type="match status" value="1"/>
</dbReference>
<protein>
    <submittedName>
        <fullName evidence="7">Cobalt ECF transporter T component CbiQ</fullName>
    </submittedName>
</protein>
<reference evidence="7" key="1">
    <citation type="submission" date="2018-08" db="EMBL/GenBank/DDBJ databases">
        <title>A genome reference for cultivated species of the human gut microbiota.</title>
        <authorList>
            <person name="Zou Y."/>
            <person name="Xue W."/>
            <person name="Luo G."/>
        </authorList>
    </citation>
    <scope>NUCLEOTIDE SEQUENCE [LARGE SCALE GENOMIC DNA]</scope>
    <source>
        <strain evidence="7">TF05-5AC</strain>
    </source>
</reference>
<proteinExistence type="predicted"/>
<dbReference type="InterPro" id="IPR012809">
    <property type="entry name" value="ECF_CbiQ"/>
</dbReference>
<evidence type="ECO:0000313" key="7">
    <source>
        <dbReference type="EMBL" id="RGE56742.1"/>
    </source>
</evidence>
<name>A0A3E3HY51_9FIRM</name>
<dbReference type="InterPro" id="IPR052770">
    <property type="entry name" value="Cobalt_transport_CbiQ"/>
</dbReference>
<feature type="transmembrane region" description="Helical" evidence="6">
    <location>
        <begin position="39"/>
        <end position="55"/>
    </location>
</feature>
<keyword evidence="2" id="KW-1003">Cell membrane</keyword>
<dbReference type="PANTHER" id="PTHR43723">
    <property type="entry name" value="COBALT TRANSPORT PROTEIN CBIQ"/>
    <property type="match status" value="1"/>
</dbReference>
<feature type="transmembrane region" description="Helical" evidence="6">
    <location>
        <begin position="62"/>
        <end position="82"/>
    </location>
</feature>
<evidence type="ECO:0000256" key="5">
    <source>
        <dbReference type="ARBA" id="ARBA00023136"/>
    </source>
</evidence>
<gene>
    <name evidence="7" type="primary">cbiQ</name>
    <name evidence="7" type="ORF">DXC51_22535</name>
</gene>